<sequence>MWQHRYDYLPTHEPFLTPKLATSPNYIDWFRHNNKSYLLPNAKRSMQHRHKRPRRGPINPRSREHAAGGSTSGPARHEDPIVVQPPDQYSVYFAPSPPTAPYYTPMSLATPMYPVLRVIPTFYPQYGLCDTIQLSIVSVANTPASLLYRVGSSLQPHIHIGGCMMDGYDLDTVNHEGMR</sequence>
<proteinExistence type="predicted"/>
<name>A0A7J9E3G4_9ROSI</name>
<feature type="compositionally biased region" description="Basic residues" evidence="1">
    <location>
        <begin position="45"/>
        <end position="55"/>
    </location>
</feature>
<dbReference type="Proteomes" id="UP000593568">
    <property type="component" value="Unassembled WGS sequence"/>
</dbReference>
<evidence type="ECO:0000313" key="2">
    <source>
        <dbReference type="EMBL" id="MBA0767530.1"/>
    </source>
</evidence>
<keyword evidence="3" id="KW-1185">Reference proteome</keyword>
<accession>A0A7J9E3G4</accession>
<reference evidence="2 3" key="1">
    <citation type="journal article" date="2019" name="Genome Biol. Evol.">
        <title>Insights into the evolution of the New World diploid cottons (Gossypium, subgenus Houzingenia) based on genome sequencing.</title>
        <authorList>
            <person name="Grover C.E."/>
            <person name="Arick M.A. 2nd"/>
            <person name="Thrash A."/>
            <person name="Conover J.L."/>
            <person name="Sanders W.S."/>
            <person name="Peterson D.G."/>
            <person name="Frelichowski J.E."/>
            <person name="Scheffler J.A."/>
            <person name="Scheffler B.E."/>
            <person name="Wendel J.F."/>
        </authorList>
    </citation>
    <scope>NUCLEOTIDE SEQUENCE [LARGE SCALE GENOMIC DNA]</scope>
    <source>
        <strain evidence="2">8</strain>
        <tissue evidence="2">Leaf</tissue>
    </source>
</reference>
<gene>
    <name evidence="2" type="ORF">Gotri_016403</name>
</gene>
<evidence type="ECO:0000313" key="3">
    <source>
        <dbReference type="Proteomes" id="UP000593568"/>
    </source>
</evidence>
<feature type="region of interest" description="Disordered" evidence="1">
    <location>
        <begin position="41"/>
        <end position="81"/>
    </location>
</feature>
<evidence type="ECO:0000256" key="1">
    <source>
        <dbReference type="SAM" id="MobiDB-lite"/>
    </source>
</evidence>
<dbReference type="AlphaFoldDB" id="A0A7J9E3G4"/>
<protein>
    <submittedName>
        <fullName evidence="2">Uncharacterized protein</fullName>
    </submittedName>
</protein>
<comment type="caution">
    <text evidence="2">The sequence shown here is derived from an EMBL/GenBank/DDBJ whole genome shotgun (WGS) entry which is preliminary data.</text>
</comment>
<organism evidence="2 3">
    <name type="scientific">Gossypium trilobum</name>
    <dbReference type="NCBI Taxonomy" id="34281"/>
    <lineage>
        <taxon>Eukaryota</taxon>
        <taxon>Viridiplantae</taxon>
        <taxon>Streptophyta</taxon>
        <taxon>Embryophyta</taxon>
        <taxon>Tracheophyta</taxon>
        <taxon>Spermatophyta</taxon>
        <taxon>Magnoliopsida</taxon>
        <taxon>eudicotyledons</taxon>
        <taxon>Gunneridae</taxon>
        <taxon>Pentapetalae</taxon>
        <taxon>rosids</taxon>
        <taxon>malvids</taxon>
        <taxon>Malvales</taxon>
        <taxon>Malvaceae</taxon>
        <taxon>Malvoideae</taxon>
        <taxon>Gossypium</taxon>
    </lineage>
</organism>
<dbReference type="EMBL" id="JABEZW010000006">
    <property type="protein sequence ID" value="MBA0767530.1"/>
    <property type="molecule type" value="Genomic_DNA"/>
</dbReference>